<dbReference type="EMBL" id="JANJQO010000109">
    <property type="protein sequence ID" value="KAJ2981830.1"/>
    <property type="molecule type" value="Genomic_DNA"/>
</dbReference>
<evidence type="ECO:0000313" key="2">
    <source>
        <dbReference type="Proteomes" id="UP001143910"/>
    </source>
</evidence>
<name>A0ACC1NR71_9HYPO</name>
<reference evidence="1" key="1">
    <citation type="submission" date="2022-08" db="EMBL/GenBank/DDBJ databases">
        <title>Genome Sequence of Lecanicillium fungicola.</title>
        <authorList>
            <person name="Buettner E."/>
        </authorList>
    </citation>
    <scope>NUCLEOTIDE SEQUENCE</scope>
    <source>
        <strain evidence="1">Babe33</strain>
    </source>
</reference>
<evidence type="ECO:0000313" key="1">
    <source>
        <dbReference type="EMBL" id="KAJ2981830.1"/>
    </source>
</evidence>
<gene>
    <name evidence="1" type="ORF">NQ176_g1783</name>
</gene>
<comment type="caution">
    <text evidence="1">The sequence shown here is derived from an EMBL/GenBank/DDBJ whole genome shotgun (WGS) entry which is preliminary data.</text>
</comment>
<accession>A0ACC1NR71</accession>
<proteinExistence type="predicted"/>
<sequence>MLTLRDILTSPLNPRDTVSRAMPSSGEIGESKEHNEELLLTSLSDAQANQTNKPKQASPNGRESSNGRASLTDEPVEGQPDTPRQGPIISYKNEKWEYKGHLWNDGLLSLQLKLAGSQGEPEWIREAEVHSDNPEAILGLWVAIPRPVHPDDPELFEPFAILDDRKRGRRKEVLVQWVGFGADKANTTWRPETAIAQAAPGIIEEYRANRPVNRATTKSSSRVARASRVTKRPPLPPRSQRQAKRQL</sequence>
<keyword evidence="2" id="KW-1185">Reference proteome</keyword>
<dbReference type="Proteomes" id="UP001143910">
    <property type="component" value="Unassembled WGS sequence"/>
</dbReference>
<organism evidence="1 2">
    <name type="scientific">Zarea fungicola</name>
    <dbReference type="NCBI Taxonomy" id="93591"/>
    <lineage>
        <taxon>Eukaryota</taxon>
        <taxon>Fungi</taxon>
        <taxon>Dikarya</taxon>
        <taxon>Ascomycota</taxon>
        <taxon>Pezizomycotina</taxon>
        <taxon>Sordariomycetes</taxon>
        <taxon>Hypocreomycetidae</taxon>
        <taxon>Hypocreales</taxon>
        <taxon>Cordycipitaceae</taxon>
        <taxon>Zarea</taxon>
    </lineage>
</organism>
<protein>
    <submittedName>
        <fullName evidence="1">Uncharacterized protein</fullName>
    </submittedName>
</protein>